<feature type="compositionally biased region" description="Low complexity" evidence="1">
    <location>
        <begin position="112"/>
        <end position="125"/>
    </location>
</feature>
<feature type="compositionally biased region" description="Acidic residues" evidence="1">
    <location>
        <begin position="287"/>
        <end position="325"/>
    </location>
</feature>
<evidence type="ECO:0000256" key="1">
    <source>
        <dbReference type="SAM" id="MobiDB-lite"/>
    </source>
</evidence>
<accession>A0A0K8WDM5</accession>
<feature type="region of interest" description="Disordered" evidence="1">
    <location>
        <begin position="772"/>
        <end position="819"/>
    </location>
</feature>
<dbReference type="EMBL" id="GDHF01003150">
    <property type="protein sequence ID" value="JAI49164.1"/>
    <property type="molecule type" value="Transcribed_RNA"/>
</dbReference>
<reference evidence="2" key="1">
    <citation type="submission" date="2015-06" db="EMBL/GenBank/DDBJ databases">
        <authorList>
            <person name="Hoefler B.C."/>
            <person name="Straight P.D."/>
        </authorList>
    </citation>
    <scope>NUCLEOTIDE SEQUENCE</scope>
</reference>
<feature type="non-terminal residue" evidence="2">
    <location>
        <position position="1"/>
    </location>
</feature>
<feature type="compositionally biased region" description="Polar residues" evidence="1">
    <location>
        <begin position="706"/>
        <end position="730"/>
    </location>
</feature>
<gene>
    <name evidence="2" type="ORF">c1_g1_i1</name>
</gene>
<feature type="region of interest" description="Disordered" evidence="1">
    <location>
        <begin position="233"/>
        <end position="535"/>
    </location>
</feature>
<organism evidence="2">
    <name type="scientific">Bactrocera latifrons</name>
    <name type="common">Malaysian fruit fly</name>
    <name type="synonym">Chaetodacus latifrons</name>
    <dbReference type="NCBI Taxonomy" id="174628"/>
    <lineage>
        <taxon>Eukaryota</taxon>
        <taxon>Metazoa</taxon>
        <taxon>Ecdysozoa</taxon>
        <taxon>Arthropoda</taxon>
        <taxon>Hexapoda</taxon>
        <taxon>Insecta</taxon>
        <taxon>Pterygota</taxon>
        <taxon>Neoptera</taxon>
        <taxon>Endopterygota</taxon>
        <taxon>Diptera</taxon>
        <taxon>Brachycera</taxon>
        <taxon>Muscomorpha</taxon>
        <taxon>Tephritoidea</taxon>
        <taxon>Tephritidae</taxon>
        <taxon>Bactrocera</taxon>
        <taxon>Bactrocera</taxon>
    </lineage>
</organism>
<feature type="compositionally biased region" description="Polar residues" evidence="1">
    <location>
        <begin position="266"/>
        <end position="280"/>
    </location>
</feature>
<feature type="compositionally biased region" description="Low complexity" evidence="1">
    <location>
        <begin position="149"/>
        <end position="162"/>
    </location>
</feature>
<proteinExistence type="predicted"/>
<feature type="region of interest" description="Disordered" evidence="1">
    <location>
        <begin position="692"/>
        <end position="730"/>
    </location>
</feature>
<evidence type="ECO:0000313" key="2">
    <source>
        <dbReference type="EMBL" id="JAI49164.1"/>
    </source>
</evidence>
<dbReference type="AlphaFoldDB" id="A0A0K8WDM5"/>
<feature type="compositionally biased region" description="Acidic residues" evidence="1">
    <location>
        <begin position="335"/>
        <end position="360"/>
    </location>
</feature>
<feature type="region of interest" description="Disordered" evidence="1">
    <location>
        <begin position="1"/>
        <end position="184"/>
    </location>
</feature>
<feature type="compositionally biased region" description="Polar residues" evidence="1">
    <location>
        <begin position="67"/>
        <end position="96"/>
    </location>
</feature>
<feature type="compositionally biased region" description="Acidic residues" evidence="1">
    <location>
        <begin position="441"/>
        <end position="458"/>
    </location>
</feature>
<feature type="compositionally biased region" description="Acidic residues" evidence="1">
    <location>
        <begin position="375"/>
        <end position="393"/>
    </location>
</feature>
<protein>
    <submittedName>
        <fullName evidence="2">Uncharacterized protein</fullName>
    </submittedName>
</protein>
<sequence>TKTMIKTSRRVLKQQQQQQQRLGRGGKVARHGRGNSSSGEGTRRATEARKNSVLDRRSPVKRRRGAASQSWRGRTVGSMRNNNIISHTNSSRSRANSVEHERVAKGSAASNARATNRTSSSPTASSEDEAEEETTTTTNTMKSTRKTTRTSMAAAAAVAVNADTDDDDDSDINDEGDEVETNNARSNKRGVVVGTKRNATGVKNQSLLNRRRLLQQRKQLQATAAVTMRKRKISDGAAAAKMKPAKRKVAEEKALARGAGKRRQLRSSQQTNANKAQLRTYSHKQSEEEENEDDDEEGEEAEDADEEEEAAAAADDDEEDEEEVEQTASDNERSDSEEETVEEEESADEAEVDTADDAENGENQYDSARSHCSDDVEEQSDAPESEEVEDAEEHEQVASKTKRTKAATLRKNSTVKYYTQRRKYNVRNSNISPPPLPAATAEDEENNSDDAAEDDSQNEDAASYVTVLDTVEDIDDDELYENDEHGERVIDNGSGESESEKANYAHAAHTHAYANEQRQRRRRNDSDAPTNSNSLDVWNAHTQIHDTTTTNSTYYNVSDETDSEENETPLARLHHPTASATKRGAAAMANLSNVSKTSAATPNAIAMHQNHVDVNSPRTRSRGAVKINLWTLDESPVLPPVVRMKRRSRLSAMKDTTASAYGSSKAQLEESEDMIGATASAEEDHLMDSDAENATSNHKTKLAHATPTTTAVSTPYSKAHMTKTTKTPSALAQRKRLPKARVAATSIRSGTTTLHRWLLKTPKSGTMRAAVMGGASDVDDNDATNVNDPLDPLADNSAHSSVDNAAAHRSGNRSSNGPT</sequence>
<feature type="compositionally biased region" description="Basic and acidic residues" evidence="1">
    <location>
        <begin position="41"/>
        <end position="58"/>
    </location>
</feature>
<name>A0A0K8WDM5_BACLA</name>
<feature type="compositionally biased region" description="Low complexity" evidence="1">
    <location>
        <begin position="504"/>
        <end position="515"/>
    </location>
</feature>
<feature type="compositionally biased region" description="Acidic residues" evidence="1">
    <location>
        <begin position="163"/>
        <end position="180"/>
    </location>
</feature>
<feature type="compositionally biased region" description="Acidic residues" evidence="1">
    <location>
        <begin position="470"/>
        <end position="481"/>
    </location>
</feature>